<dbReference type="PROSITE" id="PS51257">
    <property type="entry name" value="PROKAR_LIPOPROTEIN"/>
    <property type="match status" value="1"/>
</dbReference>
<evidence type="ECO:0000313" key="10">
    <source>
        <dbReference type="EMBL" id="MDQ6596723.1"/>
    </source>
</evidence>
<evidence type="ECO:0000256" key="5">
    <source>
        <dbReference type="ARBA" id="ARBA00023136"/>
    </source>
</evidence>
<keyword evidence="13" id="KW-1185">Reference proteome</keyword>
<feature type="domain" description="Spore germination GerAC-like C-terminal" evidence="8">
    <location>
        <begin position="223"/>
        <end position="385"/>
    </location>
</feature>
<evidence type="ECO:0000259" key="8">
    <source>
        <dbReference type="Pfam" id="PF05504"/>
    </source>
</evidence>
<keyword evidence="5" id="KW-0472">Membrane</keyword>
<dbReference type="Proteomes" id="UP000295132">
    <property type="component" value="Unassembled WGS sequence"/>
</dbReference>
<evidence type="ECO:0000256" key="6">
    <source>
        <dbReference type="ARBA" id="ARBA00023139"/>
    </source>
</evidence>
<evidence type="ECO:0000256" key="2">
    <source>
        <dbReference type="ARBA" id="ARBA00007886"/>
    </source>
</evidence>
<dbReference type="AlphaFoldDB" id="A0A4V3AUK7"/>
<dbReference type="Proteomes" id="UP001178888">
    <property type="component" value="Unassembled WGS sequence"/>
</dbReference>
<dbReference type="Gene3D" id="3.30.300.210">
    <property type="entry name" value="Nutrient germinant receptor protein C, domain 3"/>
    <property type="match status" value="1"/>
</dbReference>
<dbReference type="InterPro" id="IPR057336">
    <property type="entry name" value="GerAC_N"/>
</dbReference>
<evidence type="ECO:0000256" key="7">
    <source>
        <dbReference type="ARBA" id="ARBA00023288"/>
    </source>
</evidence>
<dbReference type="Pfam" id="PF05504">
    <property type="entry name" value="Spore_GerAC"/>
    <property type="match status" value="1"/>
</dbReference>
<keyword evidence="3" id="KW-0309">Germination</keyword>
<comment type="subcellular location">
    <subcellularLocation>
        <location evidence="1">Membrane</location>
        <topology evidence="1">Lipid-anchor</topology>
    </subcellularLocation>
</comment>
<accession>A0A4V3AUK7</accession>
<gene>
    <name evidence="11" type="ORF">E2K98_02080</name>
    <name evidence="10" type="ORF">RCG21_10225</name>
</gene>
<sequence>MRNKLFCWIIICNFLLTGCWDQRELSEISVVTGMAIDKSDEGKYSLTSEGISAEELNPKTGTGLTPSIVFTLHGNTISELSQKMNVGASKNVIYSHMQTLIIGEEVAKEGLMEFIDFLERNREVRDDFNIIIAHNVSAADVLKVTYPIQKSSSLKLHVQIDSMVQNWGGDPDIRLNDVVQAFTSPGRHPVMAAVTIQGNSEEGSSVENMKEVAPKAMVVLDSLAIFKNGNLLDFLPLNDTRNYLWVEDKIIRTVLSVPCQKNKYFAVRIYNSKTRAKARMIRGLPVININVRSEAYLDGTQCAKDMTEIKTYEQYEKFTEKMIEKNMMQTIQKVQEEYKTDIFGFGEEMYRQDYRNFKKVQDHWDELFPDAIINVHVKVQLRRSGIRTKSLLNNSK</sequence>
<reference evidence="10" key="2">
    <citation type="submission" date="2023-08" db="EMBL/GenBank/DDBJ databases">
        <title>Nitrogen cycling bacteria in agricultural field soils.</title>
        <authorList>
            <person name="Jang J."/>
        </authorList>
    </citation>
    <scope>NUCLEOTIDE SEQUENCE</scope>
    <source>
        <strain evidence="10">PS3-36</strain>
    </source>
</reference>
<dbReference type="InterPro" id="IPR038501">
    <property type="entry name" value="Spore_GerAC_C_sf"/>
</dbReference>
<protein>
    <submittedName>
        <fullName evidence="11">Ger(X)C family spore germination protein</fullName>
    </submittedName>
</protein>
<dbReference type="PANTHER" id="PTHR35789">
    <property type="entry name" value="SPORE GERMINATION PROTEIN B3"/>
    <property type="match status" value="1"/>
</dbReference>
<dbReference type="PANTHER" id="PTHR35789:SF1">
    <property type="entry name" value="SPORE GERMINATION PROTEIN B3"/>
    <property type="match status" value="1"/>
</dbReference>
<dbReference type="EMBL" id="JAVGVR010000001">
    <property type="protein sequence ID" value="MDQ6596723.1"/>
    <property type="molecule type" value="Genomic_DNA"/>
</dbReference>
<dbReference type="NCBIfam" id="TIGR02887">
    <property type="entry name" value="spore_ger_x_C"/>
    <property type="match status" value="1"/>
</dbReference>
<comment type="caution">
    <text evidence="11">The sequence shown here is derived from an EMBL/GenBank/DDBJ whole genome shotgun (WGS) entry which is preliminary data.</text>
</comment>
<keyword evidence="4" id="KW-0732">Signal</keyword>
<evidence type="ECO:0000256" key="3">
    <source>
        <dbReference type="ARBA" id="ARBA00022544"/>
    </source>
</evidence>
<dbReference type="InterPro" id="IPR046953">
    <property type="entry name" value="Spore_GerAC-like_C"/>
</dbReference>
<comment type="similarity">
    <text evidence="2">Belongs to the GerABKC lipoprotein family.</text>
</comment>
<name>A0A4V3AUK7_9BACI</name>
<dbReference type="InterPro" id="IPR008844">
    <property type="entry name" value="Spore_GerAC-like"/>
</dbReference>
<dbReference type="Pfam" id="PF25198">
    <property type="entry name" value="Spore_GerAC_N"/>
    <property type="match status" value="1"/>
</dbReference>
<proteinExistence type="inferred from homology"/>
<evidence type="ECO:0000313" key="11">
    <source>
        <dbReference type="EMBL" id="TDK65055.1"/>
    </source>
</evidence>
<organism evidence="11 12">
    <name type="scientific">Bacillus salipaludis</name>
    <dbReference type="NCBI Taxonomy" id="2547811"/>
    <lineage>
        <taxon>Bacteria</taxon>
        <taxon>Bacillati</taxon>
        <taxon>Bacillota</taxon>
        <taxon>Bacilli</taxon>
        <taxon>Bacillales</taxon>
        <taxon>Bacillaceae</taxon>
        <taxon>Bacillus</taxon>
    </lineage>
</organism>
<dbReference type="RefSeq" id="WP_133332637.1">
    <property type="nucleotide sequence ID" value="NZ_JAVGVR010000001.1"/>
</dbReference>
<evidence type="ECO:0000259" key="9">
    <source>
        <dbReference type="Pfam" id="PF25198"/>
    </source>
</evidence>
<dbReference type="EMBL" id="SMYO01000001">
    <property type="protein sequence ID" value="TDK65055.1"/>
    <property type="molecule type" value="Genomic_DNA"/>
</dbReference>
<reference evidence="11 12" key="1">
    <citation type="submission" date="2019-03" db="EMBL/GenBank/DDBJ databases">
        <title>Bacillus niacini sp. nov. a Nicotinate-Metabolizing Mesophile Isolated from Soil.</title>
        <authorList>
            <person name="Zhang G."/>
        </authorList>
    </citation>
    <scope>NUCLEOTIDE SEQUENCE [LARGE SCALE GENOMIC DNA]</scope>
    <source>
        <strain evidence="11 12">WN066</strain>
    </source>
</reference>
<keyword evidence="7" id="KW-0449">Lipoprotein</keyword>
<evidence type="ECO:0000256" key="4">
    <source>
        <dbReference type="ARBA" id="ARBA00022729"/>
    </source>
</evidence>
<evidence type="ECO:0000313" key="12">
    <source>
        <dbReference type="Proteomes" id="UP000295132"/>
    </source>
</evidence>
<feature type="domain" description="Spore germination protein N-terminal" evidence="9">
    <location>
        <begin position="21"/>
        <end position="195"/>
    </location>
</feature>
<dbReference type="GO" id="GO:0016020">
    <property type="term" value="C:membrane"/>
    <property type="evidence" value="ECO:0007669"/>
    <property type="project" value="UniProtKB-SubCell"/>
</dbReference>
<evidence type="ECO:0000256" key="1">
    <source>
        <dbReference type="ARBA" id="ARBA00004635"/>
    </source>
</evidence>
<dbReference type="GO" id="GO:0009847">
    <property type="term" value="P:spore germination"/>
    <property type="evidence" value="ECO:0007669"/>
    <property type="project" value="InterPro"/>
</dbReference>
<keyword evidence="6" id="KW-0564">Palmitate</keyword>
<evidence type="ECO:0000313" key="13">
    <source>
        <dbReference type="Proteomes" id="UP001178888"/>
    </source>
</evidence>